<feature type="region of interest" description="Disordered" evidence="1">
    <location>
        <begin position="2801"/>
        <end position="2827"/>
    </location>
</feature>
<feature type="compositionally biased region" description="Low complexity" evidence="1">
    <location>
        <begin position="1807"/>
        <end position="1827"/>
    </location>
</feature>
<dbReference type="InterPro" id="IPR000048">
    <property type="entry name" value="IQ_motif_EF-hand-BS"/>
</dbReference>
<sequence>MGEDVSLAEALAALADEPAGTAADPPLRRVANELASLPAERRAATLGQLESSGAVSAMVRMAKRSLDRSDDATEADVEQVYVVLSALANLADLGGQALVRTSGGLDLLLSLLGSEDETAQFYCAVGVQNMVSEAESTEQVILRGYEPILQLLAGSAVQMIAECALSALINVHTMLATFPMRRVREMHSATEAFSEQLRADGRPDAAALERGGRWRPASTHTSRDRWRWSELVLAGAAPRAPSDALRWRAALEIQRHERGRIARARWLRKVAVAMSMAGATAQPPRLGDLDGVSSGPLLALVKRALRAVSLTPRRAVASLTPRGAPDDALPPTALALADATPTAALGQLAVRVHKALAKPASAESALFVRSLRGSGVCAALVALFTNRMRASGPGGWIDGRGSGMGAEDVDALEVLALSTLASIAELEPHALDGVGALEVFVRLVHSGQREVRFYAAAGLQSMLAVRTVAADLQVAHYVTFGQEGGPFGGKTLAKLQALRAAAALEADEALHAVLDGAIGNLESAPAYAALAAIVQLQAYQRGRFVRAELRRALAVAGLTMGGDADASGDEALHVQRAEAARLIADRARLMLCSREGPPPGVRVRRLAVLLLPDRATGHEPPLGAAADALSELAPLLVDVPPEDEAGVALAIHEAGLVHALARLLARVEARRGPQRLAPTPRAGTPRLVTPRSVTDTGGRVVVVAAAAPAAAPTAAAGAHARARAPDDDDADAADALLLALCVLANAAGLGNGFAVYKTAILQTMSRALAPRAQLPPPVRMPPSSPRAVPPLRLARRPALHVPRDGEMYAAAMVLNTISSPRVLAADGAIARLYGWRVPQLAAALARSADANAAALGASAAARLSGWREREEAARAAAVSARADGAAIRHAVDDINDEMPPADAEPFVASPRATIATTSLVDALLVHGGAAGAGGDTVASDTPPDSAGPSRPPSAPPLGVYALDAPADARPRPGARVAAPAAAPPAAAAPAAAPPAAAASTAAAASARAALDAPPRLGGTPLSFDAELRALRSMLDEAMRAEGTARALLARAHADALAAGAAAAAAAEEEEDAPAADAAPAEPSPSHASAARAVERASAALRVAEARVVELAAFVRLQELRIDAEALSRDEIVEAKAHRHAAARVVQRSARGFVLRRRRARHAAATRIEAVARGRAARKAAEARAACAARAAAEARAATTIGAAARARAGRVGFGVARDAATRIAAAARGRAARVAARARTAAAAAAAADARAAAADAARAAAKVAADVAAALIQTNVRLRVARDRSALAAAAAARAIVEARSATRVQAVVRGRLARARVAAKAAAKQQRVQAATRVQAAARARAARLVAAALAAELRATREAAAATRIAAAERGRTARATLSAAAARLAATTIAAAYRGKRDRVRAAALAQLRAAARRDAAAIAIQAGARARVARLRAGALAAARRARAATAVQAVARGRAARVRAAALAARRTAGAALIQAHARGRMARAALALARALEAEAEATAAAAARIGAAAVAAALARAAERCARYRHARATRIAAATRGWRARAALAALGAAATRIEAAARRRAARALLLRARMAAVRIQASARATAVRAAATGGREDAFERQLEARARAHADARVRADARARAAREAADVSASAERVGAARGAAHAAALDASALRALADAAAGAAAGVALLLGMEDAPAAFDADGRAIVGVGAARGAVARASWAEGDDGAADADADADVHAPEAATPRAAASGAVAALIGREARALAALLGGAAVEAALDAVRAASAERAARARADADGDARATGARARASAPGGGGVARAFAGADAEAQPPAQSEPAPRVAVAPPSWTAERLASAPAADAPAADAPAAERTLVAPSADEETGMVAWSARAAAVRGRVCAARRRRAWATRHEARRARAAVRIQMHARAYLARAARAARARAGGALRRCARGGLGRARARGARRRRLAAVTLQAAARRADARRAARARRTAARALGAAARGAAARRAAAAAAAARAAASERIAALVPLARAARERRRRALERHAAEARAGEAATSLQAAARGRGARLRAHDRAAARTAAATRAQAAWRGRSGRRIAAATAERARARRVAAVLIQAAARARLAACARAALTISRYARGRLSRLEHTPQRHAAATAVQAAARGRSARRYSLAQRRADMHAAASALQGRVRGRAVRRFYAPARHAAAATIQAAVRQRRDVRVAQRRRAAKLVIQARAAPRRAAARRGAARAHGRGHVARRAVRGWHGAATAIGAYARRRQGAVRYARQRRAAIALRARQRAHAARVRLLAQRAAASRIAAGWRGFAARDDLRTERAAATLVQTAARGFIARRRADARADAAERITAAVAGWQARRALRERREAAKRIQGVRRRRVARRLAGWRAIAARHTAAEHVAALVLTAGVRGMAARRLARAAALDAADGAYGAARSPDALKRELLRRGLSARHAWQARKRAEVELLAALGPIAVYAPFGPDPRPGAPRGALRATRKPAARAPPPPRVGAQRDEGRIGELAFWHAGAGVRDAASALDDDDRPSLRPVGDARRVTRAAAGTAAAPPRGARRPPPLGEAFGDPIADALFDVRPDGGARVVLRAADAWATAERGDARPVESGFAGGSEIARQRRERLIAVGAARPRPRAPRGPARDLFFPPVASATSADPPAGAPSPRGARDAEMAALLGVEGAASVLRALGDASAARGVAGGDAASASMLGTDASGQSERAAGLGNASWLPHALPGGPTLVKSALALSQDALDGLETQLHDNEAATAHVGELLAKELGGISRAKAKLTDRLALARTGSRAARPARPGRIRPTPSPPAASAAVPVKAWDPPACTTFVQPDARRMHAHAGGDDRKLARTLPPLSPSALPSTSRSDELELASAASLLHTYGGAARGRAAYALATSLPAGSARALARPLRHAHLHGTPPHAGEAAAGGAAGRAAGRPAEPPIGAPRPPRGAWEDTPG</sequence>
<feature type="compositionally biased region" description="Low complexity" evidence="1">
    <location>
        <begin position="961"/>
        <end position="977"/>
    </location>
</feature>
<name>A0A8J5XUV0_DIALT</name>
<evidence type="ECO:0000313" key="3">
    <source>
        <dbReference type="Proteomes" id="UP000751190"/>
    </source>
</evidence>
<feature type="region of interest" description="Disordered" evidence="1">
    <location>
        <begin position="2529"/>
        <end position="2572"/>
    </location>
</feature>
<feature type="region of interest" description="Disordered" evidence="1">
    <location>
        <begin position="933"/>
        <end position="977"/>
    </location>
</feature>
<feature type="compositionally biased region" description="Low complexity" evidence="1">
    <location>
        <begin position="2861"/>
        <end position="2875"/>
    </location>
</feature>
<dbReference type="GO" id="GO:0000278">
    <property type="term" value="P:mitotic cell cycle"/>
    <property type="evidence" value="ECO:0007669"/>
    <property type="project" value="TreeGrafter"/>
</dbReference>
<dbReference type="EMBL" id="JAGTXO010000003">
    <property type="protein sequence ID" value="KAG8468812.1"/>
    <property type="molecule type" value="Genomic_DNA"/>
</dbReference>
<feature type="region of interest" description="Disordered" evidence="1">
    <location>
        <begin position="2848"/>
        <end position="2876"/>
    </location>
</feature>
<feature type="compositionally biased region" description="Pro residues" evidence="1">
    <location>
        <begin position="2949"/>
        <end position="2959"/>
    </location>
</feature>
<dbReference type="SUPFAM" id="SSF48371">
    <property type="entry name" value="ARM repeat"/>
    <property type="match status" value="1"/>
</dbReference>
<feature type="region of interest" description="Disordered" evidence="1">
    <location>
        <begin position="2026"/>
        <end position="2052"/>
    </location>
</feature>
<feature type="region of interest" description="Disordered" evidence="1">
    <location>
        <begin position="2475"/>
        <end position="2511"/>
    </location>
</feature>
<feature type="region of interest" description="Disordered" evidence="1">
    <location>
        <begin position="1780"/>
        <end position="1857"/>
    </location>
</feature>
<feature type="compositionally biased region" description="Low complexity" evidence="1">
    <location>
        <begin position="2657"/>
        <end position="2672"/>
    </location>
</feature>
<accession>A0A8J5XUV0</accession>
<evidence type="ECO:0000256" key="1">
    <source>
        <dbReference type="SAM" id="MobiDB-lite"/>
    </source>
</evidence>
<feature type="compositionally biased region" description="Low complexity" evidence="1">
    <location>
        <begin position="935"/>
        <end position="948"/>
    </location>
</feature>
<dbReference type="OMA" id="INDEMPP"/>
<dbReference type="PANTHER" id="PTHR22706:SF2">
    <property type="entry name" value="SFI1 SPINDLE BODY DOMAIN-CONTAINING PROTEIN"/>
    <property type="match status" value="1"/>
</dbReference>
<dbReference type="GO" id="GO:0005516">
    <property type="term" value="F:calmodulin binding"/>
    <property type="evidence" value="ECO:0007669"/>
    <property type="project" value="TreeGrafter"/>
</dbReference>
<dbReference type="SMART" id="SM00015">
    <property type="entry name" value="IQ"/>
    <property type="match status" value="24"/>
</dbReference>
<feature type="compositionally biased region" description="Low complexity" evidence="1">
    <location>
        <begin position="1844"/>
        <end position="1857"/>
    </location>
</feature>
<gene>
    <name evidence="2" type="ORF">KFE25_007330</name>
</gene>
<feature type="region of interest" description="Disordered" evidence="1">
    <location>
        <begin position="1062"/>
        <end position="1090"/>
    </location>
</feature>
<feature type="compositionally biased region" description="Low complexity" evidence="1">
    <location>
        <begin position="2552"/>
        <end position="2563"/>
    </location>
</feature>
<feature type="region of interest" description="Disordered" evidence="1">
    <location>
        <begin position="2638"/>
        <end position="2674"/>
    </location>
</feature>
<dbReference type="GO" id="GO:0007051">
    <property type="term" value="P:spindle organization"/>
    <property type="evidence" value="ECO:0007669"/>
    <property type="project" value="TreeGrafter"/>
</dbReference>
<proteinExistence type="predicted"/>
<dbReference type="InterPro" id="IPR016024">
    <property type="entry name" value="ARM-type_fold"/>
</dbReference>
<feature type="compositionally biased region" description="Low complexity" evidence="1">
    <location>
        <begin position="1074"/>
        <end position="1090"/>
    </location>
</feature>
<dbReference type="GO" id="GO:0000922">
    <property type="term" value="C:spindle pole"/>
    <property type="evidence" value="ECO:0007669"/>
    <property type="project" value="TreeGrafter"/>
</dbReference>
<feature type="compositionally biased region" description="Basic and acidic residues" evidence="1">
    <location>
        <begin position="2848"/>
        <end position="2859"/>
    </location>
</feature>
<feature type="compositionally biased region" description="Low complexity" evidence="1">
    <location>
        <begin position="1790"/>
        <end position="1800"/>
    </location>
</feature>
<dbReference type="PANTHER" id="PTHR22706">
    <property type="entry name" value="ASSEMBLY FACTOR FOR SPINDLE MICROTUBULES"/>
    <property type="match status" value="1"/>
</dbReference>
<dbReference type="PROSITE" id="PS50096">
    <property type="entry name" value="IQ"/>
    <property type="match status" value="18"/>
</dbReference>
<reference evidence="2" key="1">
    <citation type="submission" date="2021-05" db="EMBL/GenBank/DDBJ databases">
        <title>The genome of the haptophyte Pavlova lutheri (Diacronema luteri, Pavlovales) - a model for lipid biosynthesis in eukaryotic algae.</title>
        <authorList>
            <person name="Hulatt C.J."/>
            <person name="Posewitz M.C."/>
        </authorList>
    </citation>
    <scope>NUCLEOTIDE SEQUENCE</scope>
    <source>
        <strain evidence="2">NIVA-4/92</strain>
    </source>
</reference>
<feature type="compositionally biased region" description="Basic and acidic residues" evidence="1">
    <location>
        <begin position="1780"/>
        <end position="1789"/>
    </location>
</feature>
<keyword evidence="3" id="KW-1185">Reference proteome</keyword>
<dbReference type="GO" id="GO:0051295">
    <property type="term" value="P:establishment of meiotic spindle localization"/>
    <property type="evidence" value="ECO:0007669"/>
    <property type="project" value="TreeGrafter"/>
</dbReference>
<organism evidence="2 3">
    <name type="scientific">Diacronema lutheri</name>
    <name type="common">Unicellular marine alga</name>
    <name type="synonym">Monochrysis lutheri</name>
    <dbReference type="NCBI Taxonomy" id="2081491"/>
    <lineage>
        <taxon>Eukaryota</taxon>
        <taxon>Haptista</taxon>
        <taxon>Haptophyta</taxon>
        <taxon>Pavlovophyceae</taxon>
        <taxon>Pavlovales</taxon>
        <taxon>Pavlovaceae</taxon>
        <taxon>Diacronema</taxon>
    </lineage>
</organism>
<dbReference type="InterPro" id="IPR051185">
    <property type="entry name" value="ASPM"/>
</dbReference>
<comment type="caution">
    <text evidence="2">The sequence shown here is derived from an EMBL/GenBank/DDBJ whole genome shotgun (WGS) entry which is preliminary data.</text>
</comment>
<protein>
    <submittedName>
        <fullName evidence="2">Uncharacterized protein</fullName>
    </submittedName>
</protein>
<evidence type="ECO:0000313" key="2">
    <source>
        <dbReference type="EMBL" id="KAG8468812.1"/>
    </source>
</evidence>
<feature type="region of interest" description="Disordered" evidence="1">
    <location>
        <begin position="2924"/>
        <end position="2968"/>
    </location>
</feature>
<dbReference type="Proteomes" id="UP000751190">
    <property type="component" value="Unassembled WGS sequence"/>
</dbReference>
<dbReference type="Gene3D" id="1.20.5.190">
    <property type="match status" value="1"/>
</dbReference>
<feature type="compositionally biased region" description="Low complexity" evidence="1">
    <location>
        <begin position="2926"/>
        <end position="2948"/>
    </location>
</feature>
<feature type="compositionally biased region" description="Low complexity" evidence="1">
    <location>
        <begin position="2037"/>
        <end position="2049"/>
    </location>
</feature>